<comment type="caution">
    <text evidence="1">The sequence shown here is derived from an EMBL/GenBank/DDBJ whole genome shotgun (WGS) entry which is preliminary data.</text>
</comment>
<dbReference type="Proteomes" id="UP000594638">
    <property type="component" value="Unassembled WGS sequence"/>
</dbReference>
<keyword evidence="2" id="KW-1185">Reference proteome</keyword>
<protein>
    <submittedName>
        <fullName evidence="1">Uncharacterized protein</fullName>
    </submittedName>
</protein>
<dbReference type="AlphaFoldDB" id="A0A8S0QHY3"/>
<dbReference type="EMBL" id="CACTIH010001873">
    <property type="protein sequence ID" value="CAA2966955.1"/>
    <property type="molecule type" value="Genomic_DNA"/>
</dbReference>
<sequence>MERVHVCLLYAARTEFDLDPTKVVVTMSYLLNVDLPPVRINSENNVLSYITLKGMERDPSKYSINIEVTIAKFEQQSIIYLIAGPIEDNLSSKGSLFSLQELSSNICEAVVEPSGHDDVYVVTIVFKPEARNVEEGRVFCNKEVLKLSMSFMPFKTCLSLRSFVQLGRNILSSGRMRGVAGFADCQRWGEQAF</sequence>
<evidence type="ECO:0000313" key="2">
    <source>
        <dbReference type="Proteomes" id="UP000594638"/>
    </source>
</evidence>
<evidence type="ECO:0000313" key="1">
    <source>
        <dbReference type="EMBL" id="CAA2966955.1"/>
    </source>
</evidence>
<organism evidence="1 2">
    <name type="scientific">Olea europaea subsp. europaea</name>
    <dbReference type="NCBI Taxonomy" id="158383"/>
    <lineage>
        <taxon>Eukaryota</taxon>
        <taxon>Viridiplantae</taxon>
        <taxon>Streptophyta</taxon>
        <taxon>Embryophyta</taxon>
        <taxon>Tracheophyta</taxon>
        <taxon>Spermatophyta</taxon>
        <taxon>Magnoliopsida</taxon>
        <taxon>eudicotyledons</taxon>
        <taxon>Gunneridae</taxon>
        <taxon>Pentapetalae</taxon>
        <taxon>asterids</taxon>
        <taxon>lamiids</taxon>
        <taxon>Lamiales</taxon>
        <taxon>Oleaceae</taxon>
        <taxon>Oleeae</taxon>
        <taxon>Olea</taxon>
    </lineage>
</organism>
<proteinExistence type="predicted"/>
<accession>A0A8S0QHY3</accession>
<name>A0A8S0QHY3_OLEEU</name>
<reference evidence="1 2" key="1">
    <citation type="submission" date="2019-12" db="EMBL/GenBank/DDBJ databases">
        <authorList>
            <person name="Alioto T."/>
            <person name="Alioto T."/>
            <person name="Gomez Garrido J."/>
        </authorList>
    </citation>
    <scope>NUCLEOTIDE SEQUENCE [LARGE SCALE GENOMIC DNA]</scope>
</reference>
<gene>
    <name evidence="1" type="ORF">OLEA9_A015060</name>
</gene>
<dbReference type="Gramene" id="OE9A015060T1">
    <property type="protein sequence ID" value="OE9A015060C1"/>
    <property type="gene ID" value="OE9A015060"/>
</dbReference>